<feature type="non-terminal residue" evidence="2">
    <location>
        <position position="1"/>
    </location>
</feature>
<reference evidence="2" key="1">
    <citation type="journal article" date="2021" name="Cell">
        <title>Tracing the genetic footprints of vertebrate landing in non-teleost ray-finned fishes.</title>
        <authorList>
            <person name="Bi X."/>
            <person name="Wang K."/>
            <person name="Yang L."/>
            <person name="Pan H."/>
            <person name="Jiang H."/>
            <person name="Wei Q."/>
            <person name="Fang M."/>
            <person name="Yu H."/>
            <person name="Zhu C."/>
            <person name="Cai Y."/>
            <person name="He Y."/>
            <person name="Gan X."/>
            <person name="Zeng H."/>
            <person name="Yu D."/>
            <person name="Zhu Y."/>
            <person name="Jiang H."/>
            <person name="Qiu Q."/>
            <person name="Yang H."/>
            <person name="Zhang Y.E."/>
            <person name="Wang W."/>
            <person name="Zhu M."/>
            <person name="He S."/>
            <person name="Zhang G."/>
        </authorList>
    </citation>
    <scope>NUCLEOTIDE SEQUENCE</scope>
    <source>
        <strain evidence="2">Pddl_001</strain>
    </source>
</reference>
<feature type="region of interest" description="Disordered" evidence="1">
    <location>
        <begin position="72"/>
        <end position="104"/>
    </location>
</feature>
<evidence type="ECO:0000313" key="3">
    <source>
        <dbReference type="Proteomes" id="UP001166093"/>
    </source>
</evidence>
<dbReference type="EMBL" id="JAAWVQ010095096">
    <property type="protein sequence ID" value="MBN3280039.1"/>
    <property type="molecule type" value="Genomic_DNA"/>
</dbReference>
<evidence type="ECO:0000313" key="2">
    <source>
        <dbReference type="EMBL" id="MBN3280039.1"/>
    </source>
</evidence>
<keyword evidence="3" id="KW-1185">Reference proteome</keyword>
<comment type="caution">
    <text evidence="2">The sequence shown here is derived from an EMBL/GenBank/DDBJ whole genome shotgun (WGS) entry which is preliminary data.</text>
</comment>
<evidence type="ECO:0000256" key="1">
    <source>
        <dbReference type="SAM" id="MobiDB-lite"/>
    </source>
</evidence>
<proteinExistence type="predicted"/>
<dbReference type="Proteomes" id="UP001166093">
    <property type="component" value="Unassembled WGS sequence"/>
</dbReference>
<gene>
    <name evidence="2" type="primary">Tox3_2</name>
    <name evidence="2" type="ORF">GTO93_0019589</name>
</gene>
<organism evidence="2 3">
    <name type="scientific">Polyodon spathula</name>
    <name type="common">North American paddlefish</name>
    <name type="synonym">Squalus spathula</name>
    <dbReference type="NCBI Taxonomy" id="7913"/>
    <lineage>
        <taxon>Eukaryota</taxon>
        <taxon>Metazoa</taxon>
        <taxon>Chordata</taxon>
        <taxon>Craniata</taxon>
        <taxon>Vertebrata</taxon>
        <taxon>Euteleostomi</taxon>
        <taxon>Actinopterygii</taxon>
        <taxon>Chondrostei</taxon>
        <taxon>Acipenseriformes</taxon>
        <taxon>Polyodontidae</taxon>
        <taxon>Polyodon</taxon>
    </lineage>
</organism>
<accession>A0ABS2Y1M4</accession>
<name>A0ABS2Y1M4_POLSP</name>
<sequence>MDVRFYPAAAATAISGEPPNLDFSQCLGYYNYNKLTATTPVLTWERRRRTQAVLRNVFHQPVTSFHSAGLPCSQPRATASEDNAALGSLQPSPQVPGQGALVRGEPRTPWLTRALKQVY</sequence>
<protein>
    <submittedName>
        <fullName evidence="2">TOX3 protein</fullName>
    </submittedName>
</protein>
<feature type="non-terminal residue" evidence="2">
    <location>
        <position position="119"/>
    </location>
</feature>